<sequence length="176" mass="20297">MEEIDPETWGKLGRYQKLASPTENQSNGYIGYLTVVWKKERTAGRDLWSAFAQYFEEWTQEQWINTSMVTQKHLRQFLGDNGVYIEVRAGLRIAVALFNVLYQPWTPEQIQEWSKKSSTFRRNLEDPAFLENITPDEPLDLSRMKHHTTGLHTATDTSAPCNRPTASRAALHPTTP</sequence>
<protein>
    <submittedName>
        <fullName evidence="2">Uncharacterized protein</fullName>
    </submittedName>
</protein>
<dbReference type="EMBL" id="KV875102">
    <property type="protein sequence ID" value="OIW24950.1"/>
    <property type="molecule type" value="Genomic_DNA"/>
</dbReference>
<feature type="region of interest" description="Disordered" evidence="1">
    <location>
        <begin position="151"/>
        <end position="176"/>
    </location>
</feature>
<dbReference type="AlphaFoldDB" id="A0A1J7IBW4"/>
<dbReference type="Proteomes" id="UP000182658">
    <property type="component" value="Unassembled WGS sequence"/>
</dbReference>
<evidence type="ECO:0000313" key="3">
    <source>
        <dbReference type="Proteomes" id="UP000182658"/>
    </source>
</evidence>
<dbReference type="InParanoid" id="A0A1J7IBW4"/>
<proteinExistence type="predicted"/>
<organism evidence="2 3">
    <name type="scientific">Coniochaeta ligniaria NRRL 30616</name>
    <dbReference type="NCBI Taxonomy" id="1408157"/>
    <lineage>
        <taxon>Eukaryota</taxon>
        <taxon>Fungi</taxon>
        <taxon>Dikarya</taxon>
        <taxon>Ascomycota</taxon>
        <taxon>Pezizomycotina</taxon>
        <taxon>Sordariomycetes</taxon>
        <taxon>Sordariomycetidae</taxon>
        <taxon>Coniochaetales</taxon>
        <taxon>Coniochaetaceae</taxon>
        <taxon>Coniochaeta</taxon>
    </lineage>
</organism>
<gene>
    <name evidence="2" type="ORF">CONLIGDRAFT_76372</name>
</gene>
<keyword evidence="3" id="KW-1185">Reference proteome</keyword>
<dbReference type="STRING" id="1408157.A0A1J7IBW4"/>
<name>A0A1J7IBW4_9PEZI</name>
<evidence type="ECO:0000313" key="2">
    <source>
        <dbReference type="EMBL" id="OIW24950.1"/>
    </source>
</evidence>
<reference evidence="2 3" key="1">
    <citation type="submission" date="2016-10" db="EMBL/GenBank/DDBJ databases">
        <title>Draft genome sequence of Coniochaeta ligniaria NRRL30616, a lignocellulolytic fungus for bioabatement of inhibitors in plant biomass hydrolysates.</title>
        <authorList>
            <consortium name="DOE Joint Genome Institute"/>
            <person name="Jimenez D.J."/>
            <person name="Hector R.E."/>
            <person name="Riley R."/>
            <person name="Sun H."/>
            <person name="Grigoriev I.V."/>
            <person name="Van Elsas J.D."/>
            <person name="Nichols N.N."/>
        </authorList>
    </citation>
    <scope>NUCLEOTIDE SEQUENCE [LARGE SCALE GENOMIC DNA]</scope>
    <source>
        <strain evidence="2 3">NRRL 30616</strain>
    </source>
</reference>
<evidence type="ECO:0000256" key="1">
    <source>
        <dbReference type="SAM" id="MobiDB-lite"/>
    </source>
</evidence>
<accession>A0A1J7IBW4</accession>
<dbReference type="OrthoDB" id="3596768at2759"/>
<feature type="compositionally biased region" description="Polar residues" evidence="1">
    <location>
        <begin position="151"/>
        <end position="160"/>
    </location>
</feature>